<reference evidence="3" key="1">
    <citation type="submission" date="2017-02" db="UniProtKB">
        <authorList>
            <consortium name="WormBaseParasite"/>
        </authorList>
    </citation>
    <scope>IDENTIFICATION</scope>
</reference>
<dbReference type="PANTHER" id="PTHR46641">
    <property type="entry name" value="FMRFAMIDE RECEPTOR-RELATED"/>
    <property type="match status" value="1"/>
</dbReference>
<dbReference type="WBParaSite" id="ALUE_0002070401-mRNA-1">
    <property type="protein sequence ID" value="ALUE_0002070401-mRNA-1"/>
    <property type="gene ID" value="ALUE_0002070401"/>
</dbReference>
<dbReference type="PANTHER" id="PTHR46641:SF24">
    <property type="entry name" value="G-PROTEIN COUPLED RECEPTORS FAMILY 1 PROFILE DOMAIN-CONTAINING PROTEIN"/>
    <property type="match status" value="1"/>
</dbReference>
<feature type="transmembrane region" description="Helical" evidence="1">
    <location>
        <begin position="150"/>
        <end position="174"/>
    </location>
</feature>
<accession>A0A0M3IPM6</accession>
<feature type="transmembrane region" description="Helical" evidence="1">
    <location>
        <begin position="186"/>
        <end position="205"/>
    </location>
</feature>
<evidence type="ECO:0000256" key="1">
    <source>
        <dbReference type="SAM" id="Phobius"/>
    </source>
</evidence>
<proteinExistence type="predicted"/>
<keyword evidence="1" id="KW-0812">Transmembrane</keyword>
<keyword evidence="2" id="KW-1185">Reference proteome</keyword>
<name>A0A0M3IPM6_ASCLU</name>
<protein>
    <submittedName>
        <fullName evidence="3">G_PROTEIN_RECEP_F1_2 domain-containing protein</fullName>
    </submittedName>
</protein>
<evidence type="ECO:0000313" key="3">
    <source>
        <dbReference type="WBParaSite" id="ALUE_0002070401-mRNA-1"/>
    </source>
</evidence>
<keyword evidence="1" id="KW-0472">Membrane</keyword>
<evidence type="ECO:0000313" key="2">
    <source>
        <dbReference type="Proteomes" id="UP000036681"/>
    </source>
</evidence>
<dbReference type="SUPFAM" id="SSF81321">
    <property type="entry name" value="Family A G protein-coupled receptor-like"/>
    <property type="match status" value="1"/>
</dbReference>
<dbReference type="Gene3D" id="1.20.1070.10">
    <property type="entry name" value="Rhodopsin 7-helix transmembrane proteins"/>
    <property type="match status" value="1"/>
</dbReference>
<keyword evidence="1" id="KW-1133">Transmembrane helix</keyword>
<sequence>MQHEEPTVIIAEKEKDAEQTLGKRWAKAIRDGRKFTRSGDKIVSESRMKILQKVPFDPKNFLVTHTNAKRADSTQNVSSSKSVLWANVGGAIRRLNQEGVWRIVARLFELHLLDRPSAKTRMNTMNDCDDPPPPLPVNYSKSTVVVVQHIIYTTIMPTVCTIGVFAASICVIIFTRPQMRSSLNIYLAGLSLFDLILLLISLFIYPPMDICVQNNAVENGASPSEEPIIRGSVDEIADKIASNPGN</sequence>
<dbReference type="Proteomes" id="UP000036681">
    <property type="component" value="Unplaced"/>
</dbReference>
<dbReference type="AlphaFoldDB" id="A0A0M3IPM6"/>
<dbReference type="InterPro" id="IPR052954">
    <property type="entry name" value="GPCR-Ligand_Int"/>
</dbReference>
<organism evidence="2 3">
    <name type="scientific">Ascaris lumbricoides</name>
    <name type="common">Giant roundworm</name>
    <dbReference type="NCBI Taxonomy" id="6252"/>
    <lineage>
        <taxon>Eukaryota</taxon>
        <taxon>Metazoa</taxon>
        <taxon>Ecdysozoa</taxon>
        <taxon>Nematoda</taxon>
        <taxon>Chromadorea</taxon>
        <taxon>Rhabditida</taxon>
        <taxon>Spirurina</taxon>
        <taxon>Ascaridomorpha</taxon>
        <taxon>Ascaridoidea</taxon>
        <taxon>Ascarididae</taxon>
        <taxon>Ascaris</taxon>
    </lineage>
</organism>